<dbReference type="RefSeq" id="WP_129237659.1">
    <property type="nucleotide sequence ID" value="NZ_CP035464.1"/>
</dbReference>
<evidence type="ECO:0000313" key="1">
    <source>
        <dbReference type="EMBL" id="QAY33143.1"/>
    </source>
</evidence>
<accession>A0A4P6DT62</accession>
<protein>
    <submittedName>
        <fullName evidence="1">Uncharacterized protein</fullName>
    </submittedName>
</protein>
<dbReference type="EMBL" id="CP035464">
    <property type="protein sequence ID" value="QAY33143.1"/>
    <property type="molecule type" value="Genomic_DNA"/>
</dbReference>
<dbReference type="KEGG" id="bgx:ESN35_06790"/>
<proteinExistence type="predicted"/>
<dbReference type="Proteomes" id="UP000293589">
    <property type="component" value="Chromosome"/>
</dbReference>
<sequence>MSYDLYVYRGDIPDDCVSLVCEDEYSYTSEYETSRGQYFNYTYNLSELFTEFNVNPKRDLDGNTASEVADMIDNALADIREMDMTMLKKLYDPPIVDGRQWGSVESAIRWLKRIRDYCRMHPDYKVVERS</sequence>
<reference evidence="1 2" key="1">
    <citation type="submission" date="2019-01" db="EMBL/GenBank/DDBJ databases">
        <title>Complete genome sequence of Bifidobacterium gallinarum CACC 514.</title>
        <authorList>
            <person name="Jung M."/>
        </authorList>
    </citation>
    <scope>NUCLEOTIDE SEQUENCE [LARGE SCALE GENOMIC DNA]</scope>
    <source>
        <strain evidence="1 2">CACC 514</strain>
    </source>
</reference>
<evidence type="ECO:0000313" key="2">
    <source>
        <dbReference type="Proteomes" id="UP000293589"/>
    </source>
</evidence>
<organism evidence="1 2">
    <name type="scientific">Bifidobacterium pullorum subsp. gallinarum</name>
    <dbReference type="NCBI Taxonomy" id="78344"/>
    <lineage>
        <taxon>Bacteria</taxon>
        <taxon>Bacillati</taxon>
        <taxon>Actinomycetota</taxon>
        <taxon>Actinomycetes</taxon>
        <taxon>Bifidobacteriales</taxon>
        <taxon>Bifidobacteriaceae</taxon>
        <taxon>Bifidobacterium</taxon>
    </lineage>
</organism>
<name>A0A4P6DT62_9BIFI</name>
<gene>
    <name evidence="1" type="ORF">ESN35_06790</name>
</gene>
<dbReference type="AlphaFoldDB" id="A0A4P6DT62"/>